<evidence type="ECO:0000313" key="4">
    <source>
        <dbReference type="Proteomes" id="UP000238426"/>
    </source>
</evidence>
<sequence>MRTILFLFLLTTSISLAQVGIGTTNPNPDALLDLTTTDQGLLLPRVILTDSTSAAPLTAHVAGMFVYNTTTSGNVSQGVYYNDGISWRRLNSAARGWLLNGNTGTNSTTNFLGTTDNQALTIRTNDIEKVRVETNGTISTLNTGRSVFIGEGAGANDDLTDNINTFIGYNSGMSNTDGLRNTALGVNTLSSNISGRNNTAIGGLALTSNISGDSNIAVGAFSLSNNTDGRNNIGLGNQTLRSNIFGEGNVAIGDYAGRVLDFGNAVDIDNNFNVFVGSGAGNSDRNSSRNVYIGYDAGAGDYDLTGNTGTLEDKVGNVFIGNQAGYDESGSNKLYIENTANDADNALIYGEFDNNILRTNSEFQIGNPATSGYAFPTTDGTANQILVTDGSGAVSWQNANTSTLSLVRARMTSAQTLVSGSQKLLFDTTDFDLNSEFDTVNNQFVAGSDGFYNFSAQFSTDAQTNTTTYTLVIYINGSIYQRVEQNHSGSGRITRQISAIAQLSATDIVHIEVITTGTGAGTSVLNNNTRTCFNIERIR</sequence>
<keyword evidence="1" id="KW-0732">Signal</keyword>
<keyword evidence="4" id="KW-1185">Reference proteome</keyword>
<protein>
    <recommendedName>
        <fullName evidence="2">C1q domain-containing protein</fullName>
    </recommendedName>
</protein>
<dbReference type="SUPFAM" id="SSF49842">
    <property type="entry name" value="TNF-like"/>
    <property type="match status" value="1"/>
</dbReference>
<comment type="caution">
    <text evidence="3">The sequence shown here is derived from an EMBL/GenBank/DDBJ whole genome shotgun (WGS) entry which is preliminary data.</text>
</comment>
<dbReference type="Pfam" id="PF00386">
    <property type="entry name" value="C1q"/>
    <property type="match status" value="1"/>
</dbReference>
<dbReference type="OrthoDB" id="1488700at2"/>
<dbReference type="InterPro" id="IPR008983">
    <property type="entry name" value="Tumour_necrosis_fac-like_dom"/>
</dbReference>
<dbReference type="RefSeq" id="WP_106463186.1">
    <property type="nucleotide sequence ID" value="NZ_PXOQ01000009.1"/>
</dbReference>
<dbReference type="Gene3D" id="2.60.120.40">
    <property type="match status" value="1"/>
</dbReference>
<reference evidence="3 4" key="1">
    <citation type="submission" date="2018-03" db="EMBL/GenBank/DDBJ databases">
        <title>Mesoflavibacter sp. HG37 and Mesoflavibacter sp. HG96 sp.nov., two marine bacteria isolated from seawater of Western Pacific Ocean.</title>
        <authorList>
            <person name="Cheng H."/>
            <person name="Wu Y.-H."/>
            <person name="Guo L.-L."/>
            <person name="Xu X.-W."/>
        </authorList>
    </citation>
    <scope>NUCLEOTIDE SEQUENCE [LARGE SCALE GENOMIC DNA]</scope>
    <source>
        <strain evidence="3 4">KCTC 32269</strain>
    </source>
</reference>
<evidence type="ECO:0000313" key="3">
    <source>
        <dbReference type="EMBL" id="PSG88048.1"/>
    </source>
</evidence>
<dbReference type="AlphaFoldDB" id="A0A2T1N861"/>
<accession>A0A2T1N861</accession>
<name>A0A2T1N861_9FLAO</name>
<dbReference type="Proteomes" id="UP000238426">
    <property type="component" value="Unassembled WGS sequence"/>
</dbReference>
<feature type="domain" description="C1q" evidence="2">
    <location>
        <begin position="413"/>
        <end position="520"/>
    </location>
</feature>
<feature type="chain" id="PRO_5015445596" description="C1q domain-containing protein" evidence="1">
    <location>
        <begin position="18"/>
        <end position="539"/>
    </location>
</feature>
<proteinExistence type="predicted"/>
<gene>
    <name evidence="3" type="ORF">C7H52_07020</name>
</gene>
<evidence type="ECO:0000256" key="1">
    <source>
        <dbReference type="SAM" id="SignalP"/>
    </source>
</evidence>
<dbReference type="InterPro" id="IPR001073">
    <property type="entry name" value="C1q_dom"/>
</dbReference>
<feature type="signal peptide" evidence="1">
    <location>
        <begin position="1"/>
        <end position="17"/>
    </location>
</feature>
<evidence type="ECO:0000259" key="2">
    <source>
        <dbReference type="Pfam" id="PF00386"/>
    </source>
</evidence>
<organism evidence="3 4">
    <name type="scientific">Aurantibacter aestuarii</name>
    <dbReference type="NCBI Taxonomy" id="1266046"/>
    <lineage>
        <taxon>Bacteria</taxon>
        <taxon>Pseudomonadati</taxon>
        <taxon>Bacteroidota</taxon>
        <taxon>Flavobacteriia</taxon>
        <taxon>Flavobacteriales</taxon>
        <taxon>Flavobacteriaceae</taxon>
        <taxon>Aurantibacter</taxon>
    </lineage>
</organism>
<dbReference type="EMBL" id="PXOQ01000009">
    <property type="protein sequence ID" value="PSG88048.1"/>
    <property type="molecule type" value="Genomic_DNA"/>
</dbReference>